<gene>
    <name evidence="3" type="ORF">GCM10011583_24130</name>
</gene>
<evidence type="ECO:0000313" key="3">
    <source>
        <dbReference type="EMBL" id="GGJ91850.1"/>
    </source>
</evidence>
<dbReference type="Gene3D" id="3.40.190.10">
    <property type="entry name" value="Periplasmic binding protein-like II"/>
    <property type="match status" value="2"/>
</dbReference>
<comment type="caution">
    <text evidence="3">The sequence shown here is derived from an EMBL/GenBank/DDBJ whole genome shotgun (WGS) entry which is preliminary data.</text>
</comment>
<keyword evidence="4" id="KW-1185">Reference proteome</keyword>
<name>A0ABQ2E334_9ACTN</name>
<dbReference type="Proteomes" id="UP000660265">
    <property type="component" value="Unassembled WGS sequence"/>
</dbReference>
<dbReference type="PANTHER" id="PTHR30006:SF24">
    <property type="entry name" value="SLL0237 PROTEIN"/>
    <property type="match status" value="1"/>
</dbReference>
<evidence type="ECO:0000313" key="4">
    <source>
        <dbReference type="Proteomes" id="UP000660265"/>
    </source>
</evidence>
<evidence type="ECO:0000256" key="2">
    <source>
        <dbReference type="SAM" id="SignalP"/>
    </source>
</evidence>
<keyword evidence="1 2" id="KW-0732">Signal</keyword>
<accession>A0ABQ2E334</accession>
<proteinExistence type="predicted"/>
<reference evidence="4" key="1">
    <citation type="journal article" date="2019" name="Int. J. Syst. Evol. Microbiol.">
        <title>The Global Catalogue of Microorganisms (GCM) 10K type strain sequencing project: providing services to taxonomists for standard genome sequencing and annotation.</title>
        <authorList>
            <consortium name="The Broad Institute Genomics Platform"/>
            <consortium name="The Broad Institute Genome Sequencing Center for Infectious Disease"/>
            <person name="Wu L."/>
            <person name="Ma J."/>
        </authorList>
    </citation>
    <scope>NUCLEOTIDE SEQUENCE [LARGE SCALE GENOMIC DNA]</scope>
    <source>
        <strain evidence="4">CGMCC 4.7275</strain>
    </source>
</reference>
<feature type="chain" id="PRO_5045164726" description="ABC transporter substrate-binding protein" evidence="2">
    <location>
        <begin position="18"/>
        <end position="368"/>
    </location>
</feature>
<sequence length="368" mass="40133">MGRLRSRVLGAVGAATAAVLLSSCGTPSSLSPIDNTAAYTKYNGMTGDSRHDALVEEAKKEGGLVVYTTSENVAAEVAPAFEKKYGISVSVYRATTEALRQRILQESDAGRPLNDVVETSDIEMAILNERELLGKYVTDIPVDERARLPFMVGAYFIATLPVHNTRLVKASDAPRELADFTDPRWKGKLALEKEDENWYLSVYRYYRSHGMSKADFITMMKKIAANSRQVSGHLTSHDLLKSGEYSVFVTDFLHYVTAQDPGAVDYKPVVGPVNLQVLGAVPMRGAAHPAAALLWSDFYLTEAQPLLHNVSGIPTNPSAVPGYRPLLPDDDQVLVEDWRTLLTKGADWSAAYGNLLSGKDPVIPDGVS</sequence>
<dbReference type="PROSITE" id="PS51257">
    <property type="entry name" value="PROKAR_LIPOPROTEIN"/>
    <property type="match status" value="1"/>
</dbReference>
<dbReference type="SUPFAM" id="SSF53850">
    <property type="entry name" value="Periplasmic binding protein-like II"/>
    <property type="match status" value="1"/>
</dbReference>
<feature type="signal peptide" evidence="2">
    <location>
        <begin position="1"/>
        <end position="17"/>
    </location>
</feature>
<organism evidence="3 4">
    <name type="scientific">Streptomyces camponoticapitis</name>
    <dbReference type="NCBI Taxonomy" id="1616125"/>
    <lineage>
        <taxon>Bacteria</taxon>
        <taxon>Bacillati</taxon>
        <taxon>Actinomycetota</taxon>
        <taxon>Actinomycetes</taxon>
        <taxon>Kitasatosporales</taxon>
        <taxon>Streptomycetaceae</taxon>
        <taxon>Streptomyces</taxon>
    </lineage>
</organism>
<evidence type="ECO:0008006" key="5">
    <source>
        <dbReference type="Google" id="ProtNLM"/>
    </source>
</evidence>
<evidence type="ECO:0000256" key="1">
    <source>
        <dbReference type="ARBA" id="ARBA00022729"/>
    </source>
</evidence>
<dbReference type="Pfam" id="PF13343">
    <property type="entry name" value="SBP_bac_6"/>
    <property type="match status" value="1"/>
</dbReference>
<dbReference type="RefSeq" id="WP_189107395.1">
    <property type="nucleotide sequence ID" value="NZ_BMMV01000006.1"/>
</dbReference>
<dbReference type="PANTHER" id="PTHR30006">
    <property type="entry name" value="THIAMINE-BINDING PERIPLASMIC PROTEIN-RELATED"/>
    <property type="match status" value="1"/>
</dbReference>
<protein>
    <recommendedName>
        <fullName evidence="5">ABC transporter substrate-binding protein</fullName>
    </recommendedName>
</protein>
<dbReference type="EMBL" id="BMMV01000006">
    <property type="protein sequence ID" value="GGJ91850.1"/>
    <property type="molecule type" value="Genomic_DNA"/>
</dbReference>